<dbReference type="Proteomes" id="UP000727071">
    <property type="component" value="Unassembled WGS sequence"/>
</dbReference>
<dbReference type="PANTHER" id="PTHR30576:SF10">
    <property type="entry name" value="SLL5057 PROTEIN"/>
    <property type="match status" value="1"/>
</dbReference>
<feature type="transmembrane region" description="Helical" evidence="2">
    <location>
        <begin position="31"/>
        <end position="55"/>
    </location>
</feature>
<gene>
    <name evidence="4" type="ORF">KII88_01370</name>
</gene>
<evidence type="ECO:0000313" key="4">
    <source>
        <dbReference type="EMBL" id="MBZ6015195.1"/>
    </source>
</evidence>
<name>A0AB35FXF9_LEUGE</name>
<dbReference type="Pfam" id="PF02397">
    <property type="entry name" value="Bac_transf"/>
    <property type="match status" value="1"/>
</dbReference>
<dbReference type="AlphaFoldDB" id="A0AB35FXF9"/>
<comment type="caution">
    <text evidence="4">The sequence shown here is derived from an EMBL/GenBank/DDBJ whole genome shotgun (WGS) entry which is preliminary data.</text>
</comment>
<dbReference type="RefSeq" id="WP_184284941.1">
    <property type="nucleotide sequence ID" value="NZ_JAHBFV010000003.1"/>
</dbReference>
<dbReference type="InterPro" id="IPR003362">
    <property type="entry name" value="Bact_transf"/>
</dbReference>
<evidence type="ECO:0000259" key="3">
    <source>
        <dbReference type="Pfam" id="PF02397"/>
    </source>
</evidence>
<organism evidence="4 5">
    <name type="scientific">Leuconostoc gelidum subsp. gelidum</name>
    <dbReference type="NCBI Taxonomy" id="1607839"/>
    <lineage>
        <taxon>Bacteria</taxon>
        <taxon>Bacillati</taxon>
        <taxon>Bacillota</taxon>
        <taxon>Bacilli</taxon>
        <taxon>Lactobacillales</taxon>
        <taxon>Lactobacillaceae</taxon>
        <taxon>Leuconostoc</taxon>
        <taxon>Leuconostoc gelidum group</taxon>
    </lineage>
</organism>
<dbReference type="EMBL" id="JAHBFV010000003">
    <property type="protein sequence ID" value="MBZ6015195.1"/>
    <property type="molecule type" value="Genomic_DNA"/>
</dbReference>
<feature type="domain" description="Bacterial sugar transferase" evidence="3">
    <location>
        <begin position="29"/>
        <end position="216"/>
    </location>
</feature>
<reference evidence="4" key="1">
    <citation type="submission" date="2021-05" db="EMBL/GenBank/DDBJ databases">
        <title>Pangenome of Leuconostoc gelidum warrants species status for Leuconostoc gelidum subsp. gasicomitatum.</title>
        <authorList>
            <person name="Johansson P."/>
            <person name="Sade E."/>
            <person name="Hultman J."/>
            <person name="Auvinen P."/>
            <person name="Bjorkroth J."/>
        </authorList>
    </citation>
    <scope>NUCLEOTIDE SEQUENCE</scope>
    <source>
        <strain evidence="4">C220d</strain>
    </source>
</reference>
<dbReference type="GO" id="GO:0016780">
    <property type="term" value="F:phosphotransferase activity, for other substituted phosphate groups"/>
    <property type="evidence" value="ECO:0007669"/>
    <property type="project" value="TreeGrafter"/>
</dbReference>
<keyword evidence="2" id="KW-0812">Transmembrane</keyword>
<evidence type="ECO:0000256" key="1">
    <source>
        <dbReference type="ARBA" id="ARBA00006464"/>
    </source>
</evidence>
<proteinExistence type="inferred from homology"/>
<keyword evidence="2" id="KW-1133">Transmembrane helix</keyword>
<accession>A0AB35FXF9</accession>
<protein>
    <submittedName>
        <fullName evidence="4">Sugar transferase</fullName>
    </submittedName>
</protein>
<evidence type="ECO:0000313" key="5">
    <source>
        <dbReference type="Proteomes" id="UP000727071"/>
    </source>
</evidence>
<keyword evidence="2" id="KW-0472">Membrane</keyword>
<keyword evidence="4" id="KW-0808">Transferase</keyword>
<comment type="similarity">
    <text evidence="1">Belongs to the bacterial sugar transferase family.</text>
</comment>
<dbReference type="PANTHER" id="PTHR30576">
    <property type="entry name" value="COLANIC BIOSYNTHESIS UDP-GLUCOSE LIPID CARRIER TRANSFERASE"/>
    <property type="match status" value="1"/>
</dbReference>
<evidence type="ECO:0000256" key="2">
    <source>
        <dbReference type="SAM" id="Phobius"/>
    </source>
</evidence>
<sequence length="224" mass="25925">MKLKHKTDSTNIRNVQIIVRRKQSYLILKRIVDYIGSVSGIILLFPLCIIIAIFIKFEDGGPVLFKQERVGHNGANFYIYKFRSMCLDAEKLKLGILEQNEVKGAMFKIKNDPRITHVGKFIRKHSLDELPQLVNVLLGDMSLVGPRPPLVEEVLKYNDYQKQRLLVRPGLSGLWQISGRNNLSFDQMVELDLEYIQRRNMWLDLTIIFKTMYTVISIKKNGAC</sequence>